<dbReference type="Pfam" id="PF16811">
    <property type="entry name" value="TAtT"/>
    <property type="match status" value="2"/>
</dbReference>
<dbReference type="InterPro" id="IPR031823">
    <property type="entry name" value="TatT"/>
</dbReference>
<reference evidence="1 2" key="1">
    <citation type="submission" date="2020-08" db="EMBL/GenBank/DDBJ databases">
        <title>Functional genomics of gut bacteria from endangered species of beetles.</title>
        <authorList>
            <person name="Carlos-Shanley C."/>
        </authorList>
    </citation>
    <scope>NUCLEOTIDE SEQUENCE [LARGE SCALE GENOMIC DNA]</scope>
    <source>
        <strain evidence="1 2">S00239</strain>
    </source>
</reference>
<sequence>MPRRAPAFFLFLRCSSVCALLLLLSACSPRLLLLRGMADELASQEQAAKAETDLGLAKDASAFYLKLSESLLRQDPGNARLAESVAAGFTQYAYAFLAFEADKIESRDARAAQALRERAARMYLRARDHALRALPARPQGLRPEQVGLAYWAAAAWGGHISLSKDSPEAVADLPSAMAWASQAYALRPEFGAGDLASLMGTFELARPGGSSVQARPFFDQAISLGQGRQAGPLLAQAEGIALPAQDKAAFIALLQAAVSAAQAHPSLANELMRERALWLLGQADDLF</sequence>
<dbReference type="Proteomes" id="UP000562027">
    <property type="component" value="Unassembled WGS sequence"/>
</dbReference>
<proteinExistence type="predicted"/>
<dbReference type="PROSITE" id="PS51257">
    <property type="entry name" value="PROKAR_LIPOPROTEIN"/>
    <property type="match status" value="1"/>
</dbReference>
<organism evidence="1 2">
    <name type="scientific">Roseateles oligotrophus</name>
    <dbReference type="NCBI Taxonomy" id="1769250"/>
    <lineage>
        <taxon>Bacteria</taxon>
        <taxon>Pseudomonadati</taxon>
        <taxon>Pseudomonadota</taxon>
        <taxon>Betaproteobacteria</taxon>
        <taxon>Burkholderiales</taxon>
        <taxon>Sphaerotilaceae</taxon>
        <taxon>Roseateles</taxon>
    </lineage>
</organism>
<dbReference type="AlphaFoldDB" id="A0A840LEN4"/>
<dbReference type="EMBL" id="JACHLP010000006">
    <property type="protein sequence ID" value="MBB4844658.1"/>
    <property type="molecule type" value="Genomic_DNA"/>
</dbReference>
<evidence type="ECO:0008006" key="3">
    <source>
        <dbReference type="Google" id="ProtNLM"/>
    </source>
</evidence>
<name>A0A840LEN4_9BURK</name>
<dbReference type="Gene3D" id="1.25.40.920">
    <property type="entry name" value="TRAP transporter T-component"/>
    <property type="match status" value="1"/>
</dbReference>
<dbReference type="InterPro" id="IPR038537">
    <property type="entry name" value="TatT_sf"/>
</dbReference>
<accession>A0A840LEN4</accession>
<dbReference type="RefSeq" id="WP_184301381.1">
    <property type="nucleotide sequence ID" value="NZ_JACHLP010000006.1"/>
</dbReference>
<gene>
    <name evidence="1" type="ORF">HNP55_003202</name>
</gene>
<evidence type="ECO:0000313" key="2">
    <source>
        <dbReference type="Proteomes" id="UP000562027"/>
    </source>
</evidence>
<evidence type="ECO:0000313" key="1">
    <source>
        <dbReference type="EMBL" id="MBB4844658.1"/>
    </source>
</evidence>
<keyword evidence="2" id="KW-1185">Reference proteome</keyword>
<protein>
    <recommendedName>
        <fullName evidence="3">TRAP transporter TatT component family protein</fullName>
    </recommendedName>
</protein>
<comment type="caution">
    <text evidence="1">The sequence shown here is derived from an EMBL/GenBank/DDBJ whole genome shotgun (WGS) entry which is preliminary data.</text>
</comment>